<gene>
    <name evidence="7" type="ORF">AFUS01_LOCUS40847</name>
</gene>
<evidence type="ECO:0000313" key="8">
    <source>
        <dbReference type="Proteomes" id="UP000708208"/>
    </source>
</evidence>
<keyword evidence="3" id="KW-0496">Mitochondrion</keyword>
<evidence type="ECO:0000256" key="6">
    <source>
        <dbReference type="ARBA" id="ARBA00032983"/>
    </source>
</evidence>
<evidence type="ECO:0000256" key="4">
    <source>
        <dbReference type="ARBA" id="ARBA00023271"/>
    </source>
</evidence>
<comment type="caution">
    <text evidence="7">The sequence shown here is derived from an EMBL/GenBank/DDBJ whole genome shotgun (WGS) entry which is preliminary data.</text>
</comment>
<evidence type="ECO:0000313" key="7">
    <source>
        <dbReference type="EMBL" id="CAG7831087.1"/>
    </source>
</evidence>
<keyword evidence="4" id="KW-1135">Mitochondrion nucleoid</keyword>
<dbReference type="EMBL" id="CAJVCH010558886">
    <property type="protein sequence ID" value="CAG7831087.1"/>
    <property type="molecule type" value="Genomic_DNA"/>
</dbReference>
<dbReference type="Proteomes" id="UP000708208">
    <property type="component" value="Unassembled WGS sequence"/>
</dbReference>
<organism evidence="7 8">
    <name type="scientific">Allacma fusca</name>
    <dbReference type="NCBI Taxonomy" id="39272"/>
    <lineage>
        <taxon>Eukaryota</taxon>
        <taxon>Metazoa</taxon>
        <taxon>Ecdysozoa</taxon>
        <taxon>Arthropoda</taxon>
        <taxon>Hexapoda</taxon>
        <taxon>Collembola</taxon>
        <taxon>Symphypleona</taxon>
        <taxon>Sminthuridae</taxon>
        <taxon>Allacma</taxon>
    </lineage>
</organism>
<dbReference type="Pfam" id="PF20180">
    <property type="entry name" value="UQCC2_CBP6"/>
    <property type="match status" value="1"/>
</dbReference>
<proteinExistence type="predicted"/>
<accession>A0A8J2PWK7</accession>
<keyword evidence="2" id="KW-0809">Transit peptide</keyword>
<evidence type="ECO:0000256" key="2">
    <source>
        <dbReference type="ARBA" id="ARBA00022946"/>
    </source>
</evidence>
<name>A0A8J2PWK7_9HEXA</name>
<evidence type="ECO:0000256" key="3">
    <source>
        <dbReference type="ARBA" id="ARBA00023128"/>
    </source>
</evidence>
<reference evidence="7" key="1">
    <citation type="submission" date="2021-06" db="EMBL/GenBank/DDBJ databases">
        <authorList>
            <person name="Hodson N. C."/>
            <person name="Mongue J. A."/>
            <person name="Jaron S. K."/>
        </authorList>
    </citation>
    <scope>NUCLEOTIDE SEQUENCE</scope>
</reference>
<dbReference type="InterPro" id="IPR037698">
    <property type="entry name" value="UQCC2"/>
</dbReference>
<protein>
    <recommendedName>
        <fullName evidence="6">Mitochondrial nucleoid factor 1</fullName>
    </recommendedName>
    <alternativeName>
        <fullName evidence="5">Mitochondrial protein M19</fullName>
    </alternativeName>
</protein>
<comment type="subcellular location">
    <subcellularLocation>
        <location evidence="1">Mitochondrion matrix</location>
        <location evidence="1">Mitochondrion nucleoid</location>
    </subcellularLocation>
</comment>
<evidence type="ECO:0000256" key="1">
    <source>
        <dbReference type="ARBA" id="ARBA00004436"/>
    </source>
</evidence>
<feature type="non-terminal residue" evidence="7">
    <location>
        <position position="1"/>
    </location>
</feature>
<keyword evidence="8" id="KW-1185">Reference proteome</keyword>
<dbReference type="PANTHER" id="PTHR34260:SF1">
    <property type="entry name" value="UBIQUINOL-CYTOCHROME-C REDUCTASE COMPLEX ASSEMBLY FACTOR 2"/>
    <property type="match status" value="1"/>
</dbReference>
<dbReference type="PANTHER" id="PTHR34260">
    <property type="entry name" value="UBIQUINOL-CYTOCHROME-C REDUCTASE COMPLEX ASSEMBLY FACTOR 2"/>
    <property type="match status" value="1"/>
</dbReference>
<evidence type="ECO:0000256" key="5">
    <source>
        <dbReference type="ARBA" id="ARBA00031206"/>
    </source>
</evidence>
<dbReference type="OrthoDB" id="16290at2759"/>
<sequence>SSNTFAVLKRCLSYTHPTETFPRLPRIADYSMNSAVYKNVLRVLESWPLDPTKKSRDFGEFIRQQVLKNFGGAAASQVNSNCWEDISNRLQRISSDHYKRTFSVSQAKSATGLSEQECHQAISNDFLAYLQEEDKSVISRVKGKFKISQSS</sequence>
<dbReference type="GO" id="GO:0042645">
    <property type="term" value="C:mitochondrial nucleoid"/>
    <property type="evidence" value="ECO:0007669"/>
    <property type="project" value="UniProtKB-SubCell"/>
</dbReference>
<dbReference type="AlphaFoldDB" id="A0A8J2PWK7"/>
<dbReference type="GO" id="GO:0034551">
    <property type="term" value="P:mitochondrial respiratory chain complex III assembly"/>
    <property type="evidence" value="ECO:0007669"/>
    <property type="project" value="TreeGrafter"/>
</dbReference>